<dbReference type="GO" id="GO:0046872">
    <property type="term" value="F:metal ion binding"/>
    <property type="evidence" value="ECO:0007669"/>
    <property type="project" value="InterPro"/>
</dbReference>
<dbReference type="AlphaFoldDB" id="A0A6G4XF86"/>
<dbReference type="SUPFAM" id="SSF109854">
    <property type="entry name" value="DinB/YfiT-like putative metalloenzymes"/>
    <property type="match status" value="1"/>
</dbReference>
<evidence type="ECO:0000313" key="2">
    <source>
        <dbReference type="EMBL" id="NGO75497.1"/>
    </source>
</evidence>
<name>A0A6G4XF86_9ACTN</name>
<keyword evidence="3" id="KW-1185">Reference proteome</keyword>
<dbReference type="InterPro" id="IPR036527">
    <property type="entry name" value="SCP2_sterol-bd_dom_sf"/>
</dbReference>
<dbReference type="Gene3D" id="1.20.120.450">
    <property type="entry name" value="dinb family like domain"/>
    <property type="match status" value="1"/>
</dbReference>
<evidence type="ECO:0000313" key="3">
    <source>
        <dbReference type="Proteomes" id="UP000481109"/>
    </source>
</evidence>
<comment type="caution">
    <text evidence="2">The sequence shown here is derived from an EMBL/GenBank/DDBJ whole genome shotgun (WGS) entry which is preliminary data.</text>
</comment>
<keyword evidence="2" id="KW-0413">Isomerase</keyword>
<sequence>MLSTEQAIDLAEGAAERLVAAVSPLGEQELRAPAALPGWTRAYGIAHVAQALGAYIRILSGAASSERGAGVLDRTTAAYSRPVEETAALPGPVLVRELCEGAEEFIARARSLTPQDWEREVTSGGGWQHTARYTLLRCLRELETHHTDLGIGYVNDKWPAPYVRWALDDTLETLRSRNFPVTAVEATDLSVRWEISPDGPVVAGPSRLLLGWLAGRVPAQSLSSVAQILTSAPLPEPPPWPQPPVKGQ</sequence>
<proteinExistence type="predicted"/>
<protein>
    <submittedName>
        <fullName evidence="2">Maleylpyruvate isomerase family mycothiol-dependent enzyme</fullName>
    </submittedName>
</protein>
<dbReference type="EMBL" id="JAAKZW010000015">
    <property type="protein sequence ID" value="NGO75497.1"/>
    <property type="molecule type" value="Genomic_DNA"/>
</dbReference>
<feature type="domain" description="Mycothiol-dependent maleylpyruvate isomerase metal-binding" evidence="1">
    <location>
        <begin position="14"/>
        <end position="149"/>
    </location>
</feature>
<gene>
    <name evidence="2" type="ORF">G6045_07370</name>
</gene>
<dbReference type="InterPro" id="IPR017517">
    <property type="entry name" value="Maleyloyr_isom"/>
</dbReference>
<dbReference type="GO" id="GO:0016853">
    <property type="term" value="F:isomerase activity"/>
    <property type="evidence" value="ECO:0007669"/>
    <property type="project" value="UniProtKB-KW"/>
</dbReference>
<reference evidence="2 3" key="1">
    <citation type="submission" date="2020-02" db="EMBL/GenBank/DDBJ databases">
        <title>Whole-genome analyses of novel actinobacteria.</title>
        <authorList>
            <person name="Sahin N."/>
            <person name="Tokatli A."/>
        </authorList>
    </citation>
    <scope>NUCLEOTIDE SEQUENCE [LARGE SCALE GENOMIC DNA]</scope>
    <source>
        <strain evidence="2 3">YC504</strain>
    </source>
</reference>
<dbReference type="RefSeq" id="WP_165331013.1">
    <property type="nucleotide sequence ID" value="NZ_JAAKZW010000015.1"/>
</dbReference>
<dbReference type="NCBIfam" id="TIGR03083">
    <property type="entry name" value="maleylpyruvate isomerase family mycothiol-dependent enzyme"/>
    <property type="match status" value="1"/>
</dbReference>
<dbReference type="InterPro" id="IPR034660">
    <property type="entry name" value="DinB/YfiT-like"/>
</dbReference>
<evidence type="ECO:0000259" key="1">
    <source>
        <dbReference type="Pfam" id="PF11716"/>
    </source>
</evidence>
<dbReference type="Proteomes" id="UP000481109">
    <property type="component" value="Unassembled WGS sequence"/>
</dbReference>
<keyword evidence="2" id="KW-0670">Pyruvate</keyword>
<dbReference type="SUPFAM" id="SSF55718">
    <property type="entry name" value="SCP-like"/>
    <property type="match status" value="1"/>
</dbReference>
<accession>A0A6G4XF86</accession>
<dbReference type="Pfam" id="PF11716">
    <property type="entry name" value="MDMPI_N"/>
    <property type="match status" value="1"/>
</dbReference>
<dbReference type="InterPro" id="IPR024344">
    <property type="entry name" value="MDMPI_metal-binding"/>
</dbReference>
<organism evidence="2 3">
    <name type="scientific">Streptomyces mesophilus</name>
    <dbReference type="NCBI Taxonomy" id="1775132"/>
    <lineage>
        <taxon>Bacteria</taxon>
        <taxon>Bacillati</taxon>
        <taxon>Actinomycetota</taxon>
        <taxon>Actinomycetes</taxon>
        <taxon>Kitasatosporales</taxon>
        <taxon>Streptomycetaceae</taxon>
        <taxon>Streptomyces</taxon>
    </lineage>
</organism>